<feature type="compositionally biased region" description="Polar residues" evidence="1">
    <location>
        <begin position="164"/>
        <end position="180"/>
    </location>
</feature>
<dbReference type="InterPro" id="IPR050534">
    <property type="entry name" value="Coronavir_polyprotein_1ab"/>
</dbReference>
<dbReference type="PANTHER" id="PTHR43788:SF8">
    <property type="entry name" value="DNA-BINDING PROTEIN SMUBP-2"/>
    <property type="match status" value="1"/>
</dbReference>
<feature type="non-terminal residue" evidence="2">
    <location>
        <position position="1"/>
    </location>
</feature>
<evidence type="ECO:0000313" key="3">
    <source>
        <dbReference type="Proteomes" id="UP000308652"/>
    </source>
</evidence>
<dbReference type="EMBL" id="ML213652">
    <property type="protein sequence ID" value="TFK33237.1"/>
    <property type="molecule type" value="Genomic_DNA"/>
</dbReference>
<dbReference type="PANTHER" id="PTHR43788">
    <property type="entry name" value="DNA2/NAM7 HELICASE FAMILY MEMBER"/>
    <property type="match status" value="1"/>
</dbReference>
<reference evidence="2 3" key="1">
    <citation type="journal article" date="2019" name="Nat. Ecol. Evol.">
        <title>Megaphylogeny resolves global patterns of mushroom evolution.</title>
        <authorList>
            <person name="Varga T."/>
            <person name="Krizsan K."/>
            <person name="Foldi C."/>
            <person name="Dima B."/>
            <person name="Sanchez-Garcia M."/>
            <person name="Sanchez-Ramirez S."/>
            <person name="Szollosi G.J."/>
            <person name="Szarkandi J.G."/>
            <person name="Papp V."/>
            <person name="Albert L."/>
            <person name="Andreopoulos W."/>
            <person name="Angelini C."/>
            <person name="Antonin V."/>
            <person name="Barry K.W."/>
            <person name="Bougher N.L."/>
            <person name="Buchanan P."/>
            <person name="Buyck B."/>
            <person name="Bense V."/>
            <person name="Catcheside P."/>
            <person name="Chovatia M."/>
            <person name="Cooper J."/>
            <person name="Damon W."/>
            <person name="Desjardin D."/>
            <person name="Finy P."/>
            <person name="Geml J."/>
            <person name="Haridas S."/>
            <person name="Hughes K."/>
            <person name="Justo A."/>
            <person name="Karasinski D."/>
            <person name="Kautmanova I."/>
            <person name="Kiss B."/>
            <person name="Kocsube S."/>
            <person name="Kotiranta H."/>
            <person name="LaButti K.M."/>
            <person name="Lechner B.E."/>
            <person name="Liimatainen K."/>
            <person name="Lipzen A."/>
            <person name="Lukacs Z."/>
            <person name="Mihaltcheva S."/>
            <person name="Morgado L.N."/>
            <person name="Niskanen T."/>
            <person name="Noordeloos M.E."/>
            <person name="Ohm R.A."/>
            <person name="Ortiz-Santana B."/>
            <person name="Ovrebo C."/>
            <person name="Racz N."/>
            <person name="Riley R."/>
            <person name="Savchenko A."/>
            <person name="Shiryaev A."/>
            <person name="Soop K."/>
            <person name="Spirin V."/>
            <person name="Szebenyi C."/>
            <person name="Tomsovsky M."/>
            <person name="Tulloss R.E."/>
            <person name="Uehling J."/>
            <person name="Grigoriev I.V."/>
            <person name="Vagvolgyi C."/>
            <person name="Papp T."/>
            <person name="Martin F.M."/>
            <person name="Miettinen O."/>
            <person name="Hibbett D.S."/>
            <person name="Nagy L.G."/>
        </authorList>
    </citation>
    <scope>NUCLEOTIDE SEQUENCE [LARGE SCALE GENOMIC DNA]</scope>
    <source>
        <strain evidence="2 3">CBS 166.37</strain>
    </source>
</reference>
<dbReference type="AlphaFoldDB" id="A0A5C3LL05"/>
<evidence type="ECO:0000313" key="2">
    <source>
        <dbReference type="EMBL" id="TFK33237.1"/>
    </source>
</evidence>
<dbReference type="Gene3D" id="3.40.50.300">
    <property type="entry name" value="P-loop containing nucleotide triphosphate hydrolases"/>
    <property type="match status" value="1"/>
</dbReference>
<dbReference type="GO" id="GO:0043139">
    <property type="term" value="F:5'-3' DNA helicase activity"/>
    <property type="evidence" value="ECO:0007669"/>
    <property type="project" value="TreeGrafter"/>
</dbReference>
<dbReference type="OrthoDB" id="6513042at2759"/>
<dbReference type="STRING" id="68775.A0A5C3LL05"/>
<organism evidence="2 3">
    <name type="scientific">Crucibulum laeve</name>
    <dbReference type="NCBI Taxonomy" id="68775"/>
    <lineage>
        <taxon>Eukaryota</taxon>
        <taxon>Fungi</taxon>
        <taxon>Dikarya</taxon>
        <taxon>Basidiomycota</taxon>
        <taxon>Agaricomycotina</taxon>
        <taxon>Agaricomycetes</taxon>
        <taxon>Agaricomycetidae</taxon>
        <taxon>Agaricales</taxon>
        <taxon>Agaricineae</taxon>
        <taxon>Nidulariaceae</taxon>
        <taxon>Crucibulum</taxon>
    </lineage>
</organism>
<dbReference type="InterPro" id="IPR027417">
    <property type="entry name" value="P-loop_NTPase"/>
</dbReference>
<name>A0A5C3LL05_9AGAR</name>
<keyword evidence="2" id="KW-0378">Hydrolase</keyword>
<dbReference type="Proteomes" id="UP000308652">
    <property type="component" value="Unassembled WGS sequence"/>
</dbReference>
<feature type="region of interest" description="Disordered" evidence="1">
    <location>
        <begin position="153"/>
        <end position="180"/>
    </location>
</feature>
<accession>A0A5C3LL05</accession>
<dbReference type="CDD" id="cd17934">
    <property type="entry name" value="DEXXQc_Upf1-like"/>
    <property type="match status" value="1"/>
</dbReference>
<protein>
    <submittedName>
        <fullName evidence="2">P-loop containing nucleoside triphosphate hydrolase protein</fullName>
    </submittedName>
</protein>
<dbReference type="Pfam" id="PF13245">
    <property type="entry name" value="AAA_19"/>
    <property type="match status" value="1"/>
</dbReference>
<proteinExistence type="predicted"/>
<dbReference type="SUPFAM" id="SSF52540">
    <property type="entry name" value="P-loop containing nucleoside triphosphate hydrolases"/>
    <property type="match status" value="1"/>
</dbReference>
<keyword evidence="3" id="KW-1185">Reference proteome</keyword>
<dbReference type="GO" id="GO:0016787">
    <property type="term" value="F:hydrolase activity"/>
    <property type="evidence" value="ECO:0007669"/>
    <property type="project" value="UniProtKB-KW"/>
</dbReference>
<sequence>ILDMIAKIASDQLRLEQLKPLQTQHRFTTTPDDQNGGQKVISQAYNNKVRKGRVSADIRIDVRARDGAYVQHGTIGGVRRGKIATLNTNQPLDDKVIMTLTSIGRDDPTTAEARRDATVLRILQGDEKLMSDSPWIQNIWFPADDGQLKWPKNWAKPIKPLSSPPQAASSKGKPNSQLHSLNASQQDAVNTMLSALNKHCLTLVQGPPGSGKTSVISTYVNFAIAMGHKGIWLVAKSNVAVKNIAEKLLSIGFHDWRLLVSQDFYLGWHEHLYTELKNNLIRSDKFFSISPEALGDCQVVLCTLSMLSNGNINKFTSHIPLNTLIVDEASQIEIGDYISVFSRFKTLRKACFIGDDKQLPPYGQEDLQDLQSIFEVSHLHEQAIFLDTQYRMPPQIGLFISGAVYEEKLNSNPFHPITDKFTACLFIDIMDKEKRHGESYMVCVFFSNNHLHLLIFIFILEFCRG</sequence>
<evidence type="ECO:0000256" key="1">
    <source>
        <dbReference type="SAM" id="MobiDB-lite"/>
    </source>
</evidence>
<gene>
    <name evidence="2" type="ORF">BDQ12DRAFT_615608</name>
</gene>